<reference evidence="3 4" key="1">
    <citation type="submission" date="2020-06" db="EMBL/GenBank/DDBJ databases">
        <title>Transcriptomic and genomic resources for Thalictrum thalictroides and T. hernandezii: Facilitating candidate gene discovery in an emerging model plant lineage.</title>
        <authorList>
            <person name="Arias T."/>
            <person name="Riano-Pachon D.M."/>
            <person name="Di Stilio V.S."/>
        </authorList>
    </citation>
    <scope>NUCLEOTIDE SEQUENCE [LARGE SCALE GENOMIC DNA]</scope>
    <source>
        <strain evidence="4">cv. WT478/WT964</strain>
        <tissue evidence="3">Leaves</tissue>
    </source>
</reference>
<dbReference type="InterPro" id="IPR025322">
    <property type="entry name" value="PADRE_dom"/>
</dbReference>
<dbReference type="AlphaFoldDB" id="A0A7J6VUU1"/>
<dbReference type="Proteomes" id="UP000554482">
    <property type="component" value="Unassembled WGS sequence"/>
</dbReference>
<keyword evidence="1" id="KW-0175">Coiled coil</keyword>
<keyword evidence="4" id="KW-1185">Reference proteome</keyword>
<gene>
    <name evidence="3" type="ORF">FRX31_022052</name>
</gene>
<dbReference type="PANTHER" id="PTHR33566">
    <property type="entry name" value="EN/SPM-LIKE TRANSPOSON-RELATED"/>
    <property type="match status" value="1"/>
</dbReference>
<organism evidence="3 4">
    <name type="scientific">Thalictrum thalictroides</name>
    <name type="common">Rue-anemone</name>
    <name type="synonym">Anemone thalictroides</name>
    <dbReference type="NCBI Taxonomy" id="46969"/>
    <lineage>
        <taxon>Eukaryota</taxon>
        <taxon>Viridiplantae</taxon>
        <taxon>Streptophyta</taxon>
        <taxon>Embryophyta</taxon>
        <taxon>Tracheophyta</taxon>
        <taxon>Spermatophyta</taxon>
        <taxon>Magnoliopsida</taxon>
        <taxon>Ranunculales</taxon>
        <taxon>Ranunculaceae</taxon>
        <taxon>Thalictroideae</taxon>
        <taxon>Thalictrum</taxon>
    </lineage>
</organism>
<comment type="caution">
    <text evidence="3">The sequence shown here is derived from an EMBL/GenBank/DDBJ whole genome shotgun (WGS) entry which is preliminary data.</text>
</comment>
<feature type="region of interest" description="Disordered" evidence="2">
    <location>
        <begin position="159"/>
        <end position="183"/>
    </location>
</feature>
<evidence type="ECO:0000256" key="2">
    <source>
        <dbReference type="SAM" id="MobiDB-lite"/>
    </source>
</evidence>
<accession>A0A7J6VUU1</accession>
<evidence type="ECO:0000256" key="1">
    <source>
        <dbReference type="SAM" id="Coils"/>
    </source>
</evidence>
<proteinExistence type="predicted"/>
<feature type="coiled-coil region" evidence="1">
    <location>
        <begin position="300"/>
        <end position="327"/>
    </location>
</feature>
<sequence>MGNCSLKGVRVIGNLDDSIRIMVDSGEIMELKAPKMVEDVLHSYPGYGVFRRGQLSSPLFHHEQLSCTQLYYLLPWKEAKHVSKITVTSEFDKDPATVTNEFDKEAVRPRRSSSLERKESVSQVSPLSSSCEFGIASVNQVSPRSSSVSKSDCLKNNRALSSGEKSDGIKNYEPMEPGLEALPSSGTGFWKVKIVIDKKQLQEILSEQRNGERERESACESNRGWSRVESAMFQPNPSQITPPTKALSFQESSVSKSLNRSEPSAVAGGGIQNGGLLKVESIMELAQKCNDDVEKFGMRIKHHEDNLKFLKTQMDNLDESILDMQVNLGKYYYSRLEVAKTENMNHSQTVDDTIDQIQRQEKSAASLYCQLKIRHGPMASQLPFTKDVIGIVATLGKVEDDNLSRLFSEYLGLETMTAIVCKTFDGIKALEAYDEKGSINKNIGLHGIGLSIGRHIDERFLAICLEGLRPYAGEFIADDPQRKLDLLKPRLPNGKSPPGFLGFAVNMINLDRGNLSCLTVSGHGLRETLFYSLFSRMQVYRTKKEMLLSLPCVSDGAISLDGGMIKTSGVFALGNRREMEVRFPISTEELDLPIDYLEAERKIKIMKWEKERIDEDIKREQALLEHANENFASKKQEYFKFSSVYSNQLQAQSGGYRPIPR</sequence>
<name>A0A7J6VUU1_THATH</name>
<feature type="coiled-coil region" evidence="1">
    <location>
        <begin position="610"/>
        <end position="637"/>
    </location>
</feature>
<dbReference type="OrthoDB" id="10036779at2759"/>
<dbReference type="Pfam" id="PF14009">
    <property type="entry name" value="PADRE"/>
    <property type="match status" value="1"/>
</dbReference>
<evidence type="ECO:0000313" key="4">
    <source>
        <dbReference type="Proteomes" id="UP000554482"/>
    </source>
</evidence>
<dbReference type="EMBL" id="JABWDY010026897">
    <property type="protein sequence ID" value="KAF5188358.1"/>
    <property type="molecule type" value="Genomic_DNA"/>
</dbReference>
<protein>
    <submittedName>
        <fullName evidence="3">Defective in meristem silencing</fullName>
    </submittedName>
</protein>
<evidence type="ECO:0000313" key="3">
    <source>
        <dbReference type="EMBL" id="KAF5188358.1"/>
    </source>
</evidence>
<dbReference type="PANTHER" id="PTHR33566:SF6">
    <property type="entry name" value="PROTEIN DEFECTIVE IN MERISTEM SILENCING 3"/>
    <property type="match status" value="1"/>
</dbReference>